<keyword evidence="10" id="KW-1185">Reference proteome</keyword>
<dbReference type="SUPFAM" id="SSF56024">
    <property type="entry name" value="Phospholipase D/nuclease"/>
    <property type="match status" value="1"/>
</dbReference>
<dbReference type="RefSeq" id="WP_167372873.1">
    <property type="nucleotide sequence ID" value="NZ_MRTP01000003.1"/>
</dbReference>
<keyword evidence="6" id="KW-0443">Lipid metabolism</keyword>
<feature type="signal peptide" evidence="7">
    <location>
        <begin position="1"/>
        <end position="22"/>
    </location>
</feature>
<dbReference type="Proteomes" id="UP000187172">
    <property type="component" value="Unassembled WGS sequence"/>
</dbReference>
<dbReference type="GO" id="GO:0006793">
    <property type="term" value="P:phosphorus metabolic process"/>
    <property type="evidence" value="ECO:0007669"/>
    <property type="project" value="UniProtKB-ARBA"/>
</dbReference>
<dbReference type="GO" id="GO:0004630">
    <property type="term" value="F:phospholipase D activity"/>
    <property type="evidence" value="ECO:0007669"/>
    <property type="project" value="UniProtKB-EC"/>
</dbReference>
<comment type="similarity">
    <text evidence="2">Belongs to the phospholipase D family.</text>
</comment>
<reference evidence="9 10" key="1">
    <citation type="submission" date="2016-11" db="EMBL/GenBank/DDBJ databases">
        <title>Paenibacillus species isolates.</title>
        <authorList>
            <person name="Beno S.M."/>
        </authorList>
    </citation>
    <scope>NUCLEOTIDE SEQUENCE [LARGE SCALE GENOMIC DNA]</scope>
    <source>
        <strain evidence="9 10">FSL R5-0378</strain>
    </source>
</reference>
<comment type="caution">
    <text evidence="9">The sequence shown here is derived from an EMBL/GenBank/DDBJ whole genome shotgun (WGS) entry which is preliminary data.</text>
</comment>
<evidence type="ECO:0000313" key="10">
    <source>
        <dbReference type="Proteomes" id="UP000187172"/>
    </source>
</evidence>
<organism evidence="9 10">
    <name type="scientific">Paenibacillus rhizosphaerae</name>
    <dbReference type="NCBI Taxonomy" id="297318"/>
    <lineage>
        <taxon>Bacteria</taxon>
        <taxon>Bacillati</taxon>
        <taxon>Bacillota</taxon>
        <taxon>Bacilli</taxon>
        <taxon>Bacillales</taxon>
        <taxon>Paenibacillaceae</taxon>
        <taxon>Paenibacillus</taxon>
    </lineage>
</organism>
<keyword evidence="5" id="KW-0442">Lipid degradation</keyword>
<evidence type="ECO:0000256" key="7">
    <source>
        <dbReference type="SAM" id="SignalP"/>
    </source>
</evidence>
<dbReference type="GO" id="GO:0016891">
    <property type="term" value="F:RNA endonuclease activity producing 5'-phosphomonoesters, hydrolytic mechanism"/>
    <property type="evidence" value="ECO:0007669"/>
    <property type="project" value="TreeGrafter"/>
</dbReference>
<keyword evidence="7" id="KW-0732">Signal</keyword>
<keyword evidence="4" id="KW-0378">Hydrolase</keyword>
<evidence type="ECO:0000313" key="9">
    <source>
        <dbReference type="EMBL" id="OMF54449.1"/>
    </source>
</evidence>
<dbReference type="PROSITE" id="PS51257">
    <property type="entry name" value="PROKAR_LIPOPROTEIN"/>
    <property type="match status" value="1"/>
</dbReference>
<sequence length="199" mass="21353">MKVINSSVSAILLCAAVTGCSAASDEQQGRGSSAHNGAVTEGSAADVQALFTSEGERPEKAIVQLIKEAKSSLDIAVYSISYEPVVTAIIDAADRGVQIRLITDRAHAEEKGKQKKALKRIREAGVPVKVNAHEGKMHLKMLIADQSRVEAGSMNYLESSAQENDDVVLIIKDAAVAAKFEQAFSHLWDDADRFTNWSG</sequence>
<comment type="catalytic activity">
    <reaction evidence="1">
        <text>a 1,2-diacyl-sn-glycero-3-phosphocholine + H2O = a 1,2-diacyl-sn-glycero-3-phosphate + choline + H(+)</text>
        <dbReference type="Rhea" id="RHEA:14445"/>
        <dbReference type="ChEBI" id="CHEBI:15354"/>
        <dbReference type="ChEBI" id="CHEBI:15377"/>
        <dbReference type="ChEBI" id="CHEBI:15378"/>
        <dbReference type="ChEBI" id="CHEBI:57643"/>
        <dbReference type="ChEBI" id="CHEBI:58608"/>
        <dbReference type="EC" id="3.1.4.4"/>
    </reaction>
</comment>
<dbReference type="InterPro" id="IPR051406">
    <property type="entry name" value="PLD_domain"/>
</dbReference>
<evidence type="ECO:0000256" key="3">
    <source>
        <dbReference type="ARBA" id="ARBA00012027"/>
    </source>
</evidence>
<dbReference type="PROSITE" id="PS50035">
    <property type="entry name" value="PLD"/>
    <property type="match status" value="1"/>
</dbReference>
<feature type="chain" id="PRO_5038915971" description="phospholipase D" evidence="7">
    <location>
        <begin position="23"/>
        <end position="199"/>
    </location>
</feature>
<proteinExistence type="inferred from homology"/>
<accession>A0A1R1ERQ3</accession>
<evidence type="ECO:0000256" key="2">
    <source>
        <dbReference type="ARBA" id="ARBA00008664"/>
    </source>
</evidence>
<dbReference type="InterPro" id="IPR025202">
    <property type="entry name" value="PLD-like_dom"/>
</dbReference>
<evidence type="ECO:0000256" key="5">
    <source>
        <dbReference type="ARBA" id="ARBA00022963"/>
    </source>
</evidence>
<dbReference type="EC" id="3.1.4.4" evidence="3"/>
<gene>
    <name evidence="9" type="ORF">BK138_14825</name>
</gene>
<feature type="domain" description="PLD phosphodiesterase" evidence="8">
    <location>
        <begin position="133"/>
        <end position="160"/>
    </location>
</feature>
<dbReference type="Pfam" id="PF13091">
    <property type="entry name" value="PLDc_2"/>
    <property type="match status" value="1"/>
</dbReference>
<dbReference type="PANTHER" id="PTHR43856">
    <property type="entry name" value="CARDIOLIPIN HYDROLASE"/>
    <property type="match status" value="1"/>
</dbReference>
<evidence type="ECO:0000256" key="4">
    <source>
        <dbReference type="ARBA" id="ARBA00022801"/>
    </source>
</evidence>
<evidence type="ECO:0000256" key="6">
    <source>
        <dbReference type="ARBA" id="ARBA00023098"/>
    </source>
</evidence>
<dbReference type="InterPro" id="IPR001736">
    <property type="entry name" value="PLipase_D/transphosphatidylase"/>
</dbReference>
<dbReference type="EMBL" id="MRTP01000003">
    <property type="protein sequence ID" value="OMF54449.1"/>
    <property type="molecule type" value="Genomic_DNA"/>
</dbReference>
<dbReference type="Gene3D" id="3.30.870.10">
    <property type="entry name" value="Endonuclease Chain A"/>
    <property type="match status" value="1"/>
</dbReference>
<dbReference type="GO" id="GO:0016042">
    <property type="term" value="P:lipid catabolic process"/>
    <property type="evidence" value="ECO:0007669"/>
    <property type="project" value="UniProtKB-KW"/>
</dbReference>
<dbReference type="AlphaFoldDB" id="A0A1R1ERQ3"/>
<dbReference type="PANTHER" id="PTHR43856:SF1">
    <property type="entry name" value="MITOCHONDRIAL CARDIOLIPIN HYDROLASE"/>
    <property type="match status" value="1"/>
</dbReference>
<name>A0A1R1ERQ3_9BACL</name>
<dbReference type="STRING" id="297318.BK138_14825"/>
<evidence type="ECO:0000259" key="8">
    <source>
        <dbReference type="PROSITE" id="PS50035"/>
    </source>
</evidence>
<evidence type="ECO:0000256" key="1">
    <source>
        <dbReference type="ARBA" id="ARBA00000798"/>
    </source>
</evidence>
<protein>
    <recommendedName>
        <fullName evidence="3">phospholipase D</fullName>
        <ecNumber evidence="3">3.1.4.4</ecNumber>
    </recommendedName>
</protein>